<dbReference type="CDD" id="cd00567">
    <property type="entry name" value="ACAD"/>
    <property type="match status" value="1"/>
</dbReference>
<dbReference type="Pfam" id="PF02771">
    <property type="entry name" value="Acyl-CoA_dh_N"/>
    <property type="match status" value="1"/>
</dbReference>
<protein>
    <submittedName>
        <fullName evidence="9">Acyl-CoA dehydrogenase</fullName>
    </submittedName>
</protein>
<evidence type="ECO:0000256" key="2">
    <source>
        <dbReference type="ARBA" id="ARBA00009347"/>
    </source>
</evidence>
<dbReference type="SUPFAM" id="SSF47203">
    <property type="entry name" value="Acyl-CoA dehydrogenase C-terminal domain-like"/>
    <property type="match status" value="1"/>
</dbReference>
<dbReference type="Pfam" id="PF00441">
    <property type="entry name" value="Acyl-CoA_dh_1"/>
    <property type="match status" value="1"/>
</dbReference>
<evidence type="ECO:0000259" key="7">
    <source>
        <dbReference type="Pfam" id="PF02770"/>
    </source>
</evidence>
<comment type="similarity">
    <text evidence="2 5">Belongs to the acyl-CoA dehydrogenase family.</text>
</comment>
<dbReference type="GO" id="GO:0003995">
    <property type="term" value="F:acyl-CoA dehydrogenase activity"/>
    <property type="evidence" value="ECO:0007669"/>
    <property type="project" value="TreeGrafter"/>
</dbReference>
<dbReference type="PANTHER" id="PTHR43884:SF12">
    <property type="entry name" value="ISOVALERYL-COA DEHYDROGENASE, MITOCHONDRIAL-RELATED"/>
    <property type="match status" value="1"/>
</dbReference>
<evidence type="ECO:0000256" key="1">
    <source>
        <dbReference type="ARBA" id="ARBA00001974"/>
    </source>
</evidence>
<dbReference type="AlphaFoldDB" id="L7F4N4"/>
<dbReference type="RefSeq" id="WP_006378910.1">
    <property type="nucleotide sequence ID" value="NZ_AEJB01000361.1"/>
</dbReference>
<feature type="domain" description="Acyl-CoA dehydrogenase/oxidase N-terminal" evidence="8">
    <location>
        <begin position="9"/>
        <end position="118"/>
    </location>
</feature>
<dbReference type="Gene3D" id="2.40.110.10">
    <property type="entry name" value="Butyryl-CoA Dehydrogenase, subunit A, domain 2"/>
    <property type="match status" value="1"/>
</dbReference>
<dbReference type="Gene3D" id="1.10.540.10">
    <property type="entry name" value="Acyl-CoA dehydrogenase/oxidase, N-terminal domain"/>
    <property type="match status" value="1"/>
</dbReference>
<dbReference type="PATRIC" id="fig|698760.3.peg.5227"/>
<reference evidence="9 10" key="1">
    <citation type="journal article" date="2011" name="Plasmid">
        <title>Streptomyces turgidiscabies Car8 contains a modular pathogenicity island that shares virulence genes with other actinobacterial plant pathogens.</title>
        <authorList>
            <person name="Huguet-Tapia J.C."/>
            <person name="Badger J.H."/>
            <person name="Loria R."/>
            <person name="Pettis G.S."/>
        </authorList>
    </citation>
    <scope>NUCLEOTIDE SEQUENCE [LARGE SCALE GENOMIC DNA]</scope>
    <source>
        <strain evidence="9 10">Car8</strain>
    </source>
</reference>
<dbReference type="InterPro" id="IPR037069">
    <property type="entry name" value="AcylCoA_DH/ox_N_sf"/>
</dbReference>
<dbReference type="InterPro" id="IPR046373">
    <property type="entry name" value="Acyl-CoA_Oxase/DH_mid-dom_sf"/>
</dbReference>
<proteinExistence type="inferred from homology"/>
<feature type="domain" description="Acyl-CoA oxidase/dehydrogenase middle" evidence="7">
    <location>
        <begin position="124"/>
        <end position="217"/>
    </location>
</feature>
<evidence type="ECO:0000256" key="5">
    <source>
        <dbReference type="RuleBase" id="RU362125"/>
    </source>
</evidence>
<dbReference type="Proteomes" id="UP000010931">
    <property type="component" value="Unassembled WGS sequence"/>
</dbReference>
<evidence type="ECO:0000256" key="3">
    <source>
        <dbReference type="ARBA" id="ARBA00022630"/>
    </source>
</evidence>
<dbReference type="Gene3D" id="1.20.140.10">
    <property type="entry name" value="Butyryl-CoA Dehydrogenase, subunit A, domain 3"/>
    <property type="match status" value="1"/>
</dbReference>
<dbReference type="GO" id="GO:0050660">
    <property type="term" value="F:flavin adenine dinucleotide binding"/>
    <property type="evidence" value="ECO:0007669"/>
    <property type="project" value="InterPro"/>
</dbReference>
<dbReference type="InterPro" id="IPR013786">
    <property type="entry name" value="AcylCoA_DH/ox_N"/>
</dbReference>
<keyword evidence="3 5" id="KW-0285">Flavoprotein</keyword>
<keyword evidence="10" id="KW-1185">Reference proteome</keyword>
<name>L7F4N4_STRT8</name>
<dbReference type="InterPro" id="IPR009100">
    <property type="entry name" value="AcylCoA_DH/oxidase_NM_dom_sf"/>
</dbReference>
<evidence type="ECO:0000313" key="9">
    <source>
        <dbReference type="EMBL" id="ELP65976.1"/>
    </source>
</evidence>
<evidence type="ECO:0000259" key="8">
    <source>
        <dbReference type="Pfam" id="PF02771"/>
    </source>
</evidence>
<dbReference type="EMBL" id="AEJB01000361">
    <property type="protein sequence ID" value="ELP65976.1"/>
    <property type="molecule type" value="Genomic_DNA"/>
</dbReference>
<dbReference type="SUPFAM" id="SSF56645">
    <property type="entry name" value="Acyl-CoA dehydrogenase NM domain-like"/>
    <property type="match status" value="1"/>
</dbReference>
<gene>
    <name evidence="9" type="ORF">STRTUCAR8_01691</name>
</gene>
<keyword evidence="5" id="KW-0560">Oxidoreductase</keyword>
<dbReference type="InterPro" id="IPR006091">
    <property type="entry name" value="Acyl-CoA_Oxase/DH_mid-dom"/>
</dbReference>
<evidence type="ECO:0000259" key="6">
    <source>
        <dbReference type="Pfam" id="PF00441"/>
    </source>
</evidence>
<dbReference type="STRING" id="85558.T45_07724"/>
<sequence length="398" mass="43194">MPATSPYLTDDHHSLREQVKSIADAEIAPRVPDMESRGPHTDRELRPILGQWLGLLIGSEWGGRDAGHLAKTVAVTEASRVSGAAGAILQASVLGSAPVIEYGSDEMRRRWLPAIADGSVWPSIAVTEAHHGSHLLDMDTTARFDGGDLVIDGAKEFIGNADLADIHCVVVRTGERGTKRGLTAVLVEADRNGVDIVRQPASGLYGFSVDRLCLDGVRVPEANIIGEVGAGRDVALMASVVYGRLNLAAVALGIHQQALDVTTTWVSEKRERYNGHLADVKMVRRRLAKMSFRLMQAELAAYHGAYLLDQGEPCDRWLYNAKLVNNRHGVASAEDAKQLHGGHATRIGNPCERILRDIQLINAPAGPDDIQLKYIADDLLAPARHQWSAQHASRRRAA</sequence>
<keyword evidence="4 5" id="KW-0274">FAD</keyword>
<dbReference type="InterPro" id="IPR009075">
    <property type="entry name" value="AcylCo_DH/oxidase_C"/>
</dbReference>
<dbReference type="InterPro" id="IPR036250">
    <property type="entry name" value="AcylCo_DH-like_C"/>
</dbReference>
<evidence type="ECO:0000256" key="4">
    <source>
        <dbReference type="ARBA" id="ARBA00022827"/>
    </source>
</evidence>
<comment type="cofactor">
    <cofactor evidence="1 5">
        <name>FAD</name>
        <dbReference type="ChEBI" id="CHEBI:57692"/>
    </cofactor>
</comment>
<comment type="caution">
    <text evidence="9">The sequence shown here is derived from an EMBL/GenBank/DDBJ whole genome shotgun (WGS) entry which is preliminary data.</text>
</comment>
<feature type="domain" description="Acyl-CoA dehydrogenase/oxidase C-terminal" evidence="6">
    <location>
        <begin position="231"/>
        <end position="379"/>
    </location>
</feature>
<accession>L7F4N4</accession>
<organism evidence="9 10">
    <name type="scientific">Streptomyces turgidiscabies (strain Car8)</name>
    <dbReference type="NCBI Taxonomy" id="698760"/>
    <lineage>
        <taxon>Bacteria</taxon>
        <taxon>Bacillati</taxon>
        <taxon>Actinomycetota</taxon>
        <taxon>Actinomycetes</taxon>
        <taxon>Kitasatosporales</taxon>
        <taxon>Streptomycetaceae</taxon>
        <taxon>Streptomyces</taxon>
    </lineage>
</organism>
<dbReference type="PANTHER" id="PTHR43884">
    <property type="entry name" value="ACYL-COA DEHYDROGENASE"/>
    <property type="match status" value="1"/>
</dbReference>
<dbReference type="Pfam" id="PF02770">
    <property type="entry name" value="Acyl-CoA_dh_M"/>
    <property type="match status" value="1"/>
</dbReference>
<dbReference type="GeneID" id="97407735"/>
<evidence type="ECO:0000313" key="10">
    <source>
        <dbReference type="Proteomes" id="UP000010931"/>
    </source>
</evidence>